<feature type="transmembrane region" description="Helical" evidence="7">
    <location>
        <begin position="358"/>
        <end position="379"/>
    </location>
</feature>
<comment type="similarity">
    <text evidence="6">Belongs to the ABC-4 integral membrane protein family.</text>
</comment>
<reference evidence="11 12" key="1">
    <citation type="submission" date="2018-06" db="EMBL/GenBank/DDBJ databases">
        <title>Complete genome of Desulfovibrio marinus P48SEP.</title>
        <authorList>
            <person name="Crispim J.S."/>
            <person name="Vidigal P.M.P."/>
            <person name="Silva L.C.F."/>
            <person name="Araujo L.C."/>
            <person name="Laguardia C.N."/>
            <person name="Dias R.S."/>
            <person name="Sousa M.P."/>
            <person name="Paula S.O."/>
            <person name="Silva C."/>
        </authorList>
    </citation>
    <scope>NUCLEOTIDE SEQUENCE [LARGE SCALE GENOMIC DNA]</scope>
    <source>
        <strain evidence="11 12">P48SEP</strain>
    </source>
</reference>
<dbReference type="PANTHER" id="PTHR30572">
    <property type="entry name" value="MEMBRANE COMPONENT OF TRANSPORTER-RELATED"/>
    <property type="match status" value="1"/>
</dbReference>
<dbReference type="PANTHER" id="PTHR30572:SF4">
    <property type="entry name" value="ABC TRANSPORTER PERMEASE YTRF"/>
    <property type="match status" value="1"/>
</dbReference>
<dbReference type="InterPro" id="IPR050250">
    <property type="entry name" value="Macrolide_Exporter_MacB"/>
</dbReference>
<dbReference type="GO" id="GO:0005886">
    <property type="term" value="C:plasma membrane"/>
    <property type="evidence" value="ECO:0007669"/>
    <property type="project" value="UniProtKB-SubCell"/>
</dbReference>
<evidence type="ECO:0000256" key="2">
    <source>
        <dbReference type="ARBA" id="ARBA00022475"/>
    </source>
</evidence>
<dbReference type="Pfam" id="PF12704">
    <property type="entry name" value="MacB_PCD"/>
    <property type="match status" value="1"/>
</dbReference>
<feature type="domain" description="MacB-like periplasmic core" evidence="9">
    <location>
        <begin position="26"/>
        <end position="238"/>
    </location>
</feature>
<evidence type="ECO:0000313" key="12">
    <source>
        <dbReference type="Proteomes" id="UP000434052"/>
    </source>
</evidence>
<keyword evidence="13" id="KW-1185">Reference proteome</keyword>
<organism evidence="11 12">
    <name type="scientific">Oceanidesulfovibrio marinus</name>
    <dbReference type="NCBI Taxonomy" id="370038"/>
    <lineage>
        <taxon>Bacteria</taxon>
        <taxon>Pseudomonadati</taxon>
        <taxon>Thermodesulfobacteriota</taxon>
        <taxon>Desulfovibrionia</taxon>
        <taxon>Desulfovibrionales</taxon>
        <taxon>Desulfovibrionaceae</taxon>
        <taxon>Oceanidesulfovibrio</taxon>
    </lineage>
</organism>
<comment type="subcellular location">
    <subcellularLocation>
        <location evidence="1">Cell membrane</location>
        <topology evidence="1">Multi-pass membrane protein</topology>
    </subcellularLocation>
</comment>
<dbReference type="InterPro" id="IPR025857">
    <property type="entry name" value="MacB_PCD"/>
</dbReference>
<keyword evidence="5 7" id="KW-0472">Membrane</keyword>
<keyword evidence="3 7" id="KW-0812">Transmembrane</keyword>
<sequence length="396" mass="43636">MLQTSDLLRVSFRQVIRQHKRYLGVLLSIALGTAGFIVILTMGEEVKSNLNKDLDLLGGATIIKAFFEQGSTSESQMARPEWFHDVTVDAVDQIPGVNGTTLLTLAAGQTTQDDREVNIPMFGVDENFWTVMGIKATQGELFGAEAQEKRHRVVVLGELAAEKIFGRTDVVGERVMINSALYHIVGTLDPGNQIDRAKWAYVPLNTLRARMFNLLPRRLYIRCNTWDDVPLVAAALPQVIKQHQNANTLTVEVAWEPLKHIKRIVWWVEMFVYFSIVATLGLGGFGIWNGMMTAVKSRTREIGLKKAMGAEDWDIMIQFLSESTCLSLTAGILGVGLGYAGVLAAAHILHSSPPLDQFYVYGAASIAFALFIGIGAGFYPSLSAARMDVVAAIRYE</sequence>
<dbReference type="Proteomes" id="UP000503251">
    <property type="component" value="Chromosome"/>
</dbReference>
<dbReference type="Pfam" id="PF02687">
    <property type="entry name" value="FtsX"/>
    <property type="match status" value="1"/>
</dbReference>
<dbReference type="EMBL" id="QMIF01000008">
    <property type="protein sequence ID" value="TVM33113.1"/>
    <property type="molecule type" value="Genomic_DNA"/>
</dbReference>
<keyword evidence="2" id="KW-1003">Cell membrane</keyword>
<dbReference type="OrthoDB" id="9802264at2"/>
<evidence type="ECO:0000256" key="4">
    <source>
        <dbReference type="ARBA" id="ARBA00022989"/>
    </source>
</evidence>
<feature type="transmembrane region" description="Helical" evidence="7">
    <location>
        <begin position="325"/>
        <end position="346"/>
    </location>
</feature>
<feature type="transmembrane region" description="Helical" evidence="7">
    <location>
        <begin position="264"/>
        <end position="288"/>
    </location>
</feature>
<dbReference type="AlphaFoldDB" id="A0A6P1ZF27"/>
<keyword evidence="4 7" id="KW-1133">Transmembrane helix</keyword>
<evidence type="ECO:0000256" key="7">
    <source>
        <dbReference type="SAM" id="Phobius"/>
    </source>
</evidence>
<gene>
    <name evidence="11" type="ORF">DQK91_13210</name>
    <name evidence="10" type="ORF">E8L03_05530</name>
</gene>
<proteinExistence type="inferred from homology"/>
<reference evidence="10 13" key="2">
    <citation type="submission" date="2019-04" db="EMBL/GenBank/DDBJ databases">
        <title>Isolation and culture of sulfate reducing bacteria from the cold seep of the South China Sea.</title>
        <authorList>
            <person name="Sun C."/>
            <person name="Liu R."/>
        </authorList>
    </citation>
    <scope>NUCLEOTIDE SEQUENCE [LARGE SCALE GENOMIC DNA]</scope>
    <source>
        <strain evidence="10 13">CS1</strain>
    </source>
</reference>
<evidence type="ECO:0000313" key="11">
    <source>
        <dbReference type="EMBL" id="TVM33113.1"/>
    </source>
</evidence>
<dbReference type="Proteomes" id="UP000434052">
    <property type="component" value="Unassembled WGS sequence"/>
</dbReference>
<evidence type="ECO:0000256" key="5">
    <source>
        <dbReference type="ARBA" id="ARBA00023136"/>
    </source>
</evidence>
<evidence type="ECO:0000259" key="9">
    <source>
        <dbReference type="Pfam" id="PF12704"/>
    </source>
</evidence>
<dbReference type="GO" id="GO:0022857">
    <property type="term" value="F:transmembrane transporter activity"/>
    <property type="evidence" value="ECO:0007669"/>
    <property type="project" value="TreeGrafter"/>
</dbReference>
<evidence type="ECO:0000256" key="3">
    <source>
        <dbReference type="ARBA" id="ARBA00022692"/>
    </source>
</evidence>
<evidence type="ECO:0000256" key="1">
    <source>
        <dbReference type="ARBA" id="ARBA00004651"/>
    </source>
</evidence>
<protein>
    <submittedName>
        <fullName evidence="11">ABC transporter permease</fullName>
    </submittedName>
</protein>
<accession>A0A6P1ZF27</accession>
<feature type="domain" description="ABC3 transporter permease C-terminal" evidence="8">
    <location>
        <begin position="274"/>
        <end position="388"/>
    </location>
</feature>
<evidence type="ECO:0000313" key="13">
    <source>
        <dbReference type="Proteomes" id="UP000503251"/>
    </source>
</evidence>
<evidence type="ECO:0000313" key="10">
    <source>
        <dbReference type="EMBL" id="QJT08418.1"/>
    </source>
</evidence>
<dbReference type="InterPro" id="IPR003838">
    <property type="entry name" value="ABC3_permease_C"/>
</dbReference>
<name>A0A6P1ZF27_9BACT</name>
<evidence type="ECO:0000259" key="8">
    <source>
        <dbReference type="Pfam" id="PF02687"/>
    </source>
</evidence>
<dbReference type="EMBL" id="CP039543">
    <property type="protein sequence ID" value="QJT08418.1"/>
    <property type="molecule type" value="Genomic_DNA"/>
</dbReference>
<evidence type="ECO:0000256" key="6">
    <source>
        <dbReference type="ARBA" id="ARBA00038076"/>
    </source>
</evidence>
<dbReference type="RefSeq" id="WP_144305842.1">
    <property type="nucleotide sequence ID" value="NZ_CP039543.1"/>
</dbReference>
<feature type="transmembrane region" description="Helical" evidence="7">
    <location>
        <begin position="21"/>
        <end position="42"/>
    </location>
</feature>